<keyword evidence="3" id="KW-1185">Reference proteome</keyword>
<proteinExistence type="predicted"/>
<name>A0A9W6TNV3_9STRA</name>
<dbReference type="AlphaFoldDB" id="A0A9W6TNV3"/>
<evidence type="ECO:0000256" key="1">
    <source>
        <dbReference type="SAM" id="MobiDB-lite"/>
    </source>
</evidence>
<comment type="caution">
    <text evidence="2">The sequence shown here is derived from an EMBL/GenBank/DDBJ whole genome shotgun (WGS) entry which is preliminary data.</text>
</comment>
<reference evidence="2" key="1">
    <citation type="submission" date="2023-04" db="EMBL/GenBank/DDBJ databases">
        <title>Phytophthora fragariaefolia NBRC 109709.</title>
        <authorList>
            <person name="Ichikawa N."/>
            <person name="Sato H."/>
            <person name="Tonouchi N."/>
        </authorList>
    </citation>
    <scope>NUCLEOTIDE SEQUENCE</scope>
    <source>
        <strain evidence="2">NBRC 109709</strain>
    </source>
</reference>
<organism evidence="2 3">
    <name type="scientific">Phytophthora fragariaefolia</name>
    <dbReference type="NCBI Taxonomy" id="1490495"/>
    <lineage>
        <taxon>Eukaryota</taxon>
        <taxon>Sar</taxon>
        <taxon>Stramenopiles</taxon>
        <taxon>Oomycota</taxon>
        <taxon>Peronosporomycetes</taxon>
        <taxon>Peronosporales</taxon>
        <taxon>Peronosporaceae</taxon>
        <taxon>Phytophthora</taxon>
    </lineage>
</organism>
<evidence type="ECO:0000313" key="2">
    <source>
        <dbReference type="EMBL" id="GMF19157.1"/>
    </source>
</evidence>
<gene>
    <name evidence="2" type="ORF">Pfra01_000191100</name>
</gene>
<protein>
    <submittedName>
        <fullName evidence="2">Unnamed protein product</fullName>
    </submittedName>
</protein>
<feature type="region of interest" description="Disordered" evidence="1">
    <location>
        <begin position="1"/>
        <end position="36"/>
    </location>
</feature>
<feature type="compositionally biased region" description="Polar residues" evidence="1">
    <location>
        <begin position="1"/>
        <end position="10"/>
    </location>
</feature>
<dbReference type="EMBL" id="BSXT01000147">
    <property type="protein sequence ID" value="GMF19157.1"/>
    <property type="molecule type" value="Genomic_DNA"/>
</dbReference>
<sequence length="198" mass="22150">MTRRCSSSNVEAGDEAAIETAGGGGENEDEQSGDYSADPAMIRLKKYFEKLESQKLEVVSYSENHRLLSSTQHMAIADAMENVLAQPSVRRDRRLARRLSKLGRLSGRRLSSIDMGPSSSSFLLPLEDDWMWSREMDRMSLTPVKRQISIGESSYAQKKAMLGESVLRLVLQSGLIDVKTLKEVLRKVSTVWKNIALV</sequence>
<dbReference type="OrthoDB" id="194690at2759"/>
<accession>A0A9W6TNV3</accession>
<evidence type="ECO:0000313" key="3">
    <source>
        <dbReference type="Proteomes" id="UP001165121"/>
    </source>
</evidence>
<dbReference type="Proteomes" id="UP001165121">
    <property type="component" value="Unassembled WGS sequence"/>
</dbReference>